<evidence type="ECO:0000256" key="1">
    <source>
        <dbReference type="SAM" id="SignalP"/>
    </source>
</evidence>
<feature type="chain" id="PRO_5047272908" description="F5/8 type C domain-containing protein" evidence="1">
    <location>
        <begin position="26"/>
        <end position="411"/>
    </location>
</feature>
<proteinExistence type="predicted"/>
<dbReference type="Gene3D" id="2.60.120.260">
    <property type="entry name" value="Galactose-binding domain-like"/>
    <property type="match status" value="1"/>
</dbReference>
<evidence type="ECO:0008006" key="4">
    <source>
        <dbReference type="Google" id="ProtNLM"/>
    </source>
</evidence>
<dbReference type="Proteomes" id="UP001058364">
    <property type="component" value="Chromosome"/>
</dbReference>
<dbReference type="PROSITE" id="PS51257">
    <property type="entry name" value="PROKAR_LIPOPROTEIN"/>
    <property type="match status" value="1"/>
</dbReference>
<sequence>MFKNKIIKLLSVSSFLSLFSIISCSNQTDKINQNSEIIYKQNDAFLNKTNLETKEKTINFSLHKNVDNIIPILNVIKIYKGDKIKLDDLPKQIKVLDELNEIKWINVFWDFREDKIFYSDDVITGQIRHNKKNIITKLYVLTQSRKDILESDFLTKEERMTIDFDKSTHDGGRDALSKLIDRSGDYVNTNSRWDNWNYYDRAQNTNFVFHWEEKTNISRIEINFWRWASRGESTGRLPKNIYIQHSEDGMNWTNVENQDKISAQDLGPMLSHPQARLANTSDTKKITFDTVKTNWIRIHWEPATDSSNRNLIIGITNIAFKGLDKEDNLIFSSDKSIKKFKYGNTIIENFSSEINIESNNLDDELEVYSNATLVQKEIIYSDLNRKKYKVLSYDDKGEYLIYDVNIKRIGD</sequence>
<evidence type="ECO:0000313" key="2">
    <source>
        <dbReference type="EMBL" id="UWD34455.1"/>
    </source>
</evidence>
<evidence type="ECO:0000313" key="3">
    <source>
        <dbReference type="Proteomes" id="UP001058364"/>
    </source>
</evidence>
<dbReference type="RefSeq" id="WP_036450071.1">
    <property type="nucleotide sequence ID" value="NZ_CP103423.1"/>
</dbReference>
<gene>
    <name evidence="2" type="ORF">NX772_01330</name>
</gene>
<reference evidence="2" key="1">
    <citation type="submission" date="2022-08" db="EMBL/GenBank/DDBJ databases">
        <title>Complete genome sequence of Mycoplasma molare type strain H 542.</title>
        <authorList>
            <person name="Spergser J."/>
        </authorList>
    </citation>
    <scope>NUCLEOTIDE SEQUENCE</scope>
    <source>
        <strain evidence="2">H 542</strain>
    </source>
</reference>
<accession>A0ABY5TV78</accession>
<protein>
    <recommendedName>
        <fullName evidence="4">F5/8 type C domain-containing protein</fullName>
    </recommendedName>
</protein>
<keyword evidence="1" id="KW-0732">Signal</keyword>
<dbReference type="EMBL" id="CP103423">
    <property type="protein sequence ID" value="UWD34455.1"/>
    <property type="molecule type" value="Genomic_DNA"/>
</dbReference>
<name>A0ABY5TV78_9BACT</name>
<organism evidence="2 3">
    <name type="scientific">Mesomycoplasma molare</name>
    <dbReference type="NCBI Taxonomy" id="171288"/>
    <lineage>
        <taxon>Bacteria</taxon>
        <taxon>Bacillati</taxon>
        <taxon>Mycoplasmatota</taxon>
        <taxon>Mycoplasmoidales</taxon>
        <taxon>Metamycoplasmataceae</taxon>
        <taxon>Mesomycoplasma</taxon>
    </lineage>
</organism>
<feature type="signal peptide" evidence="1">
    <location>
        <begin position="1"/>
        <end position="25"/>
    </location>
</feature>
<keyword evidence="3" id="KW-1185">Reference proteome</keyword>